<evidence type="ECO:0000313" key="3">
    <source>
        <dbReference type="EMBL" id="GGH90264.1"/>
    </source>
</evidence>
<keyword evidence="2" id="KW-0732">Signal</keyword>
<organism evidence="3 4">
    <name type="scientific">Hymenobacter frigidus</name>
    <dbReference type="NCBI Taxonomy" id="1524095"/>
    <lineage>
        <taxon>Bacteria</taxon>
        <taxon>Pseudomonadati</taxon>
        <taxon>Bacteroidota</taxon>
        <taxon>Cytophagia</taxon>
        <taxon>Cytophagales</taxon>
        <taxon>Hymenobacteraceae</taxon>
        <taxon>Hymenobacter</taxon>
    </lineage>
</organism>
<feature type="compositionally biased region" description="Basic and acidic residues" evidence="1">
    <location>
        <begin position="38"/>
        <end position="47"/>
    </location>
</feature>
<gene>
    <name evidence="3" type="ORF">GCM10011495_35740</name>
</gene>
<evidence type="ECO:0000256" key="1">
    <source>
        <dbReference type="SAM" id="MobiDB-lite"/>
    </source>
</evidence>
<evidence type="ECO:0000313" key="4">
    <source>
        <dbReference type="Proteomes" id="UP000637774"/>
    </source>
</evidence>
<sequence>MKTLSPFRGWQFLLCVGLLAGSAGRASAQTTPNTTDLKYGEEARRPPAADAPLRVQEEQRHVWKLGLNNVQLFTAAFGPDSYYTRYGFHLAYERKLNDPAWSVLGEVSPALGRYRSEFSPQSRRGLSVRSQVAGRYYYNREQRLRKGRYAGNFSANYLSVALGAGWGKEAHETPFFLYQNDRRRFATADVALLYGLQRRLGRYGFVDANIGAAALLLAGKPVVGLGSSLRIGFTLGAQPPEHASERAPAREVVSLQPRYYAGASIGGYFYRVRYSEQNPYPAPVIRTSPTETQTTNYPASARDGYGSYAQYVSAGPVPYLYAGYHVAPRFAVQLGVQYGETFNEEPVGTVFNTAEGPFTVPNQVLTERGLALPVLVRYALTPSFLRRVQFTGVGGLVPVWSTVTFREYAIANRQLTAQETFEFQRRAFGLHATLGLDASYAFGRRRRVQATAEFLLNKDVQTIFQAGRHDPASGAFLAGGGSFGLRYRFGYR</sequence>
<comment type="caution">
    <text evidence="3">The sequence shown here is derived from an EMBL/GenBank/DDBJ whole genome shotgun (WGS) entry which is preliminary data.</text>
</comment>
<feature type="region of interest" description="Disordered" evidence="1">
    <location>
        <begin position="26"/>
        <end position="51"/>
    </location>
</feature>
<protein>
    <recommendedName>
        <fullName evidence="5">Outer membrane protein beta-barrel domain-containing protein</fullName>
    </recommendedName>
</protein>
<keyword evidence="4" id="KW-1185">Reference proteome</keyword>
<feature type="chain" id="PRO_5047204510" description="Outer membrane protein beta-barrel domain-containing protein" evidence="2">
    <location>
        <begin position="29"/>
        <end position="492"/>
    </location>
</feature>
<evidence type="ECO:0000256" key="2">
    <source>
        <dbReference type="SAM" id="SignalP"/>
    </source>
</evidence>
<reference evidence="4" key="1">
    <citation type="journal article" date="2019" name="Int. J. Syst. Evol. Microbiol.">
        <title>The Global Catalogue of Microorganisms (GCM) 10K type strain sequencing project: providing services to taxonomists for standard genome sequencing and annotation.</title>
        <authorList>
            <consortium name="The Broad Institute Genomics Platform"/>
            <consortium name="The Broad Institute Genome Sequencing Center for Infectious Disease"/>
            <person name="Wu L."/>
            <person name="Ma J."/>
        </authorList>
    </citation>
    <scope>NUCLEOTIDE SEQUENCE [LARGE SCALE GENOMIC DNA]</scope>
    <source>
        <strain evidence="4">CGMCC 1.14966</strain>
    </source>
</reference>
<dbReference type="Gene3D" id="2.40.160.20">
    <property type="match status" value="1"/>
</dbReference>
<proteinExistence type="predicted"/>
<name>A0ABQ2AH98_9BACT</name>
<feature type="signal peptide" evidence="2">
    <location>
        <begin position="1"/>
        <end position="28"/>
    </location>
</feature>
<dbReference type="RefSeq" id="WP_188563465.1">
    <property type="nucleotide sequence ID" value="NZ_BMGY01000051.1"/>
</dbReference>
<evidence type="ECO:0008006" key="5">
    <source>
        <dbReference type="Google" id="ProtNLM"/>
    </source>
</evidence>
<dbReference type="Proteomes" id="UP000637774">
    <property type="component" value="Unassembled WGS sequence"/>
</dbReference>
<accession>A0ABQ2AH98</accession>
<dbReference type="EMBL" id="BMGY01000051">
    <property type="protein sequence ID" value="GGH90264.1"/>
    <property type="molecule type" value="Genomic_DNA"/>
</dbReference>